<organism evidence="3 4">
    <name type="scientific">Novosphingobium nitrogenifigens DSM 19370</name>
    <dbReference type="NCBI Taxonomy" id="983920"/>
    <lineage>
        <taxon>Bacteria</taxon>
        <taxon>Pseudomonadati</taxon>
        <taxon>Pseudomonadota</taxon>
        <taxon>Alphaproteobacteria</taxon>
        <taxon>Sphingomonadales</taxon>
        <taxon>Sphingomonadaceae</taxon>
        <taxon>Novosphingobium</taxon>
    </lineage>
</organism>
<feature type="transmembrane region" description="Helical" evidence="1">
    <location>
        <begin position="214"/>
        <end position="235"/>
    </location>
</feature>
<dbReference type="GO" id="GO:0004175">
    <property type="term" value="F:endopeptidase activity"/>
    <property type="evidence" value="ECO:0007669"/>
    <property type="project" value="UniProtKB-ARBA"/>
</dbReference>
<dbReference type="STRING" id="983920.Y88_2001"/>
<accession>F1Z5L7</accession>
<reference evidence="3 4" key="1">
    <citation type="journal article" date="2012" name="J. Bacteriol.">
        <title>Draft Genome Sequence of Novosphingobium nitrogenifigens Y88T.</title>
        <authorList>
            <person name="Strabala T.J."/>
            <person name="Macdonald L."/>
            <person name="Liu V."/>
            <person name="Smit A.M."/>
        </authorList>
    </citation>
    <scope>NUCLEOTIDE SEQUENCE [LARGE SCALE GENOMIC DNA]</scope>
    <source>
        <strain evidence="3 4">DSM 19370</strain>
    </source>
</reference>
<dbReference type="EMBL" id="AEWJ01000023">
    <property type="protein sequence ID" value="EGD60127.1"/>
    <property type="molecule type" value="Genomic_DNA"/>
</dbReference>
<dbReference type="GO" id="GO:0080120">
    <property type="term" value="P:CAAX-box protein maturation"/>
    <property type="evidence" value="ECO:0007669"/>
    <property type="project" value="UniProtKB-ARBA"/>
</dbReference>
<feature type="transmembrane region" description="Helical" evidence="1">
    <location>
        <begin position="64"/>
        <end position="88"/>
    </location>
</feature>
<dbReference type="eggNOG" id="COG1266">
    <property type="taxonomic scope" value="Bacteria"/>
</dbReference>
<name>F1Z5L7_9SPHN</name>
<dbReference type="InterPro" id="IPR003675">
    <property type="entry name" value="Rce1/LyrA-like_dom"/>
</dbReference>
<evidence type="ECO:0000256" key="1">
    <source>
        <dbReference type="SAM" id="Phobius"/>
    </source>
</evidence>
<keyword evidence="1" id="KW-0472">Membrane</keyword>
<feature type="transmembrane region" description="Helical" evidence="1">
    <location>
        <begin position="108"/>
        <end position="128"/>
    </location>
</feature>
<feature type="transmembrane region" description="Helical" evidence="1">
    <location>
        <begin position="135"/>
        <end position="153"/>
    </location>
</feature>
<feature type="transmembrane region" description="Helical" evidence="1">
    <location>
        <begin position="185"/>
        <end position="208"/>
    </location>
</feature>
<evidence type="ECO:0000313" key="3">
    <source>
        <dbReference type="EMBL" id="EGD60127.1"/>
    </source>
</evidence>
<dbReference type="HOGENOM" id="CLU_1198783_0_0_5"/>
<proteinExistence type="predicted"/>
<sequence>MGNRCDSIRPFNPISGMSGAMVKTVLDDFLGYLAAPRLIVPQGLRGEGLRGGGLLGRGGAGNGWSCWAAMTGLYLAGLLLLGAGLAVWQHALHLPGPDAFRAFPDKALVPLVILAAPLGEEAFFRGWLTGRPRALWLFGTALAASLLLGLVMRHIHEQIASLAFLGALVVGGAGWFVLRRRIAVPAWFAGGFPVWFYLSAVGFGLVHLSNYPTLSWALVPMILPQLWAGLVFGYLRMRLGLPASMLAHMTGNAAALAAALLGGL</sequence>
<protein>
    <recommendedName>
        <fullName evidence="2">CAAX prenyl protease 2/Lysostaphin resistance protein A-like domain-containing protein</fullName>
    </recommendedName>
</protein>
<keyword evidence="1" id="KW-1133">Transmembrane helix</keyword>
<keyword evidence="4" id="KW-1185">Reference proteome</keyword>
<feature type="domain" description="CAAX prenyl protease 2/Lysostaphin resistance protein A-like" evidence="2">
    <location>
        <begin position="108"/>
        <end position="184"/>
    </location>
</feature>
<evidence type="ECO:0000259" key="2">
    <source>
        <dbReference type="Pfam" id="PF02517"/>
    </source>
</evidence>
<comment type="caution">
    <text evidence="3">The sequence shown here is derived from an EMBL/GenBank/DDBJ whole genome shotgun (WGS) entry which is preliminary data.</text>
</comment>
<gene>
    <name evidence="3" type="ORF">Y88_2001</name>
</gene>
<feature type="domain" description="CAAX prenyl protease 2/Lysostaphin resistance protein A-like" evidence="2">
    <location>
        <begin position="185"/>
        <end position="253"/>
    </location>
</feature>
<dbReference type="InParanoid" id="F1Z5L7"/>
<dbReference type="Proteomes" id="UP000004728">
    <property type="component" value="Unassembled WGS sequence"/>
</dbReference>
<dbReference type="Pfam" id="PF02517">
    <property type="entry name" value="Rce1-like"/>
    <property type="match status" value="2"/>
</dbReference>
<evidence type="ECO:0000313" key="4">
    <source>
        <dbReference type="Proteomes" id="UP000004728"/>
    </source>
</evidence>
<keyword evidence="1" id="KW-0812">Transmembrane</keyword>
<feature type="transmembrane region" description="Helical" evidence="1">
    <location>
        <begin position="159"/>
        <end position="178"/>
    </location>
</feature>
<dbReference type="AlphaFoldDB" id="F1Z5L7"/>